<dbReference type="AlphaFoldDB" id="A0A4R6Y4N6"/>
<keyword evidence="3" id="KW-1185">Reference proteome</keyword>
<accession>A0A4R6Y4N6</accession>
<dbReference type="RefSeq" id="WP_133676260.1">
    <property type="nucleotide sequence ID" value="NZ_SNZF01000052.1"/>
</dbReference>
<dbReference type="EMBL" id="SNZF01000052">
    <property type="protein sequence ID" value="TDR29000.1"/>
    <property type="molecule type" value="Genomic_DNA"/>
</dbReference>
<organism evidence="2 3">
    <name type="scientific">Aquamicrobium defluvii</name>
    <dbReference type="NCBI Taxonomy" id="69279"/>
    <lineage>
        <taxon>Bacteria</taxon>
        <taxon>Pseudomonadati</taxon>
        <taxon>Pseudomonadota</taxon>
        <taxon>Alphaproteobacteria</taxon>
        <taxon>Hyphomicrobiales</taxon>
        <taxon>Phyllobacteriaceae</taxon>
        <taxon>Aquamicrobium</taxon>
    </lineage>
</organism>
<keyword evidence="1" id="KW-0812">Transmembrane</keyword>
<name>A0A4R6Y4N6_9HYPH</name>
<proteinExistence type="predicted"/>
<comment type="caution">
    <text evidence="2">The sequence shown here is derived from an EMBL/GenBank/DDBJ whole genome shotgun (WGS) entry which is preliminary data.</text>
</comment>
<dbReference type="Proteomes" id="UP000294958">
    <property type="component" value="Unassembled WGS sequence"/>
</dbReference>
<evidence type="ECO:0000313" key="3">
    <source>
        <dbReference type="Proteomes" id="UP000294958"/>
    </source>
</evidence>
<keyword evidence="1" id="KW-1133">Transmembrane helix</keyword>
<evidence type="ECO:0000313" key="2">
    <source>
        <dbReference type="EMBL" id="TDR29000.1"/>
    </source>
</evidence>
<evidence type="ECO:0000256" key="1">
    <source>
        <dbReference type="SAM" id="Phobius"/>
    </source>
</evidence>
<protein>
    <submittedName>
        <fullName evidence="2">Uncharacterized protein</fullName>
    </submittedName>
</protein>
<gene>
    <name evidence="2" type="ORF">DES43_1526</name>
</gene>
<keyword evidence="1" id="KW-0472">Membrane</keyword>
<sequence length="85" mass="8779">MTMWYDDNNRRGVLSEEGFQQAIDNAVAVLLFLAAEGASTVSAVAAGVPGMTERRAKIMLDRLVEAGGATESGGSYTGVLVEAGG</sequence>
<reference evidence="2 3" key="1">
    <citation type="submission" date="2019-03" db="EMBL/GenBank/DDBJ databases">
        <title>Genomic Encyclopedia of Type Strains, Phase IV (KMG-IV): sequencing the most valuable type-strain genomes for metagenomic binning, comparative biology and taxonomic classification.</title>
        <authorList>
            <person name="Goeker M."/>
        </authorList>
    </citation>
    <scope>NUCLEOTIDE SEQUENCE [LARGE SCALE GENOMIC DNA]</scope>
    <source>
        <strain evidence="2 3">DSM 11603</strain>
    </source>
</reference>
<feature type="transmembrane region" description="Helical" evidence="1">
    <location>
        <begin position="26"/>
        <end position="48"/>
    </location>
</feature>